<evidence type="ECO:0000313" key="4">
    <source>
        <dbReference type="EMBL" id="NKE66034.1"/>
    </source>
</evidence>
<comment type="caution">
    <text evidence="4">The sequence shown here is derived from an EMBL/GenBank/DDBJ whole genome shotgun (WGS) entry which is preliminary data.</text>
</comment>
<feature type="domain" description="Prepilin type IV endopeptidase peptidase" evidence="3">
    <location>
        <begin position="23"/>
        <end position="133"/>
    </location>
</feature>
<dbReference type="RefSeq" id="WP_168107104.1">
    <property type="nucleotide sequence ID" value="NZ_VTOX01000002.1"/>
</dbReference>
<dbReference type="EMBL" id="VTOX01000002">
    <property type="protein sequence ID" value="NKE66034.1"/>
    <property type="molecule type" value="Genomic_DNA"/>
</dbReference>
<feature type="transmembrane region" description="Helical" evidence="2">
    <location>
        <begin position="44"/>
        <end position="62"/>
    </location>
</feature>
<dbReference type="PANTHER" id="PTHR30487">
    <property type="entry name" value="TYPE 4 PREPILIN-LIKE PROTEINS LEADER PEPTIDE-PROCESSING ENZYME"/>
    <property type="match status" value="1"/>
</dbReference>
<evidence type="ECO:0000313" key="5">
    <source>
        <dbReference type="Proteomes" id="UP000521868"/>
    </source>
</evidence>
<proteinExistence type="inferred from homology"/>
<reference evidence="4 5" key="1">
    <citation type="journal article" date="2020" name="Nature">
        <title>Bacterial chemolithoautotrophy via manganese oxidation.</title>
        <authorList>
            <person name="Yu H."/>
            <person name="Leadbetter J.R."/>
        </authorList>
    </citation>
    <scope>NUCLEOTIDE SEQUENCE [LARGE SCALE GENOMIC DNA]</scope>
    <source>
        <strain evidence="4 5">RBP-1</strain>
    </source>
</reference>
<dbReference type="GO" id="GO:0004190">
    <property type="term" value="F:aspartic-type endopeptidase activity"/>
    <property type="evidence" value="ECO:0007669"/>
    <property type="project" value="InterPro"/>
</dbReference>
<feature type="transmembrane region" description="Helical" evidence="2">
    <location>
        <begin position="74"/>
        <end position="94"/>
    </location>
</feature>
<keyword evidence="2" id="KW-1133">Transmembrane helix</keyword>
<keyword evidence="5" id="KW-1185">Reference proteome</keyword>
<dbReference type="Pfam" id="PF01478">
    <property type="entry name" value="Peptidase_A24"/>
    <property type="match status" value="1"/>
</dbReference>
<dbReference type="InterPro" id="IPR000045">
    <property type="entry name" value="Prepilin_IV_endopep_pep"/>
</dbReference>
<comment type="similarity">
    <text evidence="1">Belongs to the peptidase A24 family.</text>
</comment>
<keyword evidence="2" id="KW-0812">Transmembrane</keyword>
<accession>A0A7X6DF47</accession>
<dbReference type="Gene3D" id="1.20.120.1220">
    <property type="match status" value="1"/>
</dbReference>
<protein>
    <submittedName>
        <fullName evidence="4">Prepilin peptidase</fullName>
    </submittedName>
</protein>
<dbReference type="PANTHER" id="PTHR30487:SF0">
    <property type="entry name" value="PREPILIN LEADER PEPTIDASE_N-METHYLTRANSFERASE-RELATED"/>
    <property type="match status" value="1"/>
</dbReference>
<evidence type="ECO:0000256" key="1">
    <source>
        <dbReference type="ARBA" id="ARBA00005801"/>
    </source>
</evidence>
<name>A0A7X6DF47_9BURK</name>
<dbReference type="GO" id="GO:0006465">
    <property type="term" value="P:signal peptide processing"/>
    <property type="evidence" value="ECO:0007669"/>
    <property type="project" value="TreeGrafter"/>
</dbReference>
<feature type="transmembrane region" description="Helical" evidence="2">
    <location>
        <begin position="114"/>
        <end position="138"/>
    </location>
</feature>
<feature type="transmembrane region" description="Helical" evidence="2">
    <location>
        <begin position="21"/>
        <end position="38"/>
    </location>
</feature>
<dbReference type="GO" id="GO:0005886">
    <property type="term" value="C:plasma membrane"/>
    <property type="evidence" value="ECO:0007669"/>
    <property type="project" value="TreeGrafter"/>
</dbReference>
<evidence type="ECO:0000256" key="2">
    <source>
        <dbReference type="SAM" id="Phobius"/>
    </source>
</evidence>
<dbReference type="Proteomes" id="UP000521868">
    <property type="component" value="Unassembled WGS sequence"/>
</dbReference>
<evidence type="ECO:0000259" key="3">
    <source>
        <dbReference type="Pfam" id="PF01478"/>
    </source>
</evidence>
<sequence>MKSGFESLAQLATPDLADARLALLVVLLMLAAFIDVRTFRIPNWLTYGGAVIGLVLGTAIQWRLLGPAWAADGLLWSLGGLAAGLALMLPMYALRVMGAGDVKLMAMAGAFLGLGQIVPAVLCVFVAGGVLAVGYALWRRAFGRMTANVVDIVQSMAFAAMSGVRAGAPRPSVGNLPYGVSISAGTIAWVVLSQA</sequence>
<keyword evidence="2" id="KW-0472">Membrane</keyword>
<dbReference type="InterPro" id="IPR050882">
    <property type="entry name" value="Prepilin_peptidase/N-MTase"/>
</dbReference>
<dbReference type="AlphaFoldDB" id="A0A7X6DF47"/>
<organism evidence="4 5">
    <name type="scientific">Ramlibacter lithotrophicus</name>
    <dbReference type="NCBI Taxonomy" id="2606681"/>
    <lineage>
        <taxon>Bacteria</taxon>
        <taxon>Pseudomonadati</taxon>
        <taxon>Pseudomonadota</taxon>
        <taxon>Betaproteobacteria</taxon>
        <taxon>Burkholderiales</taxon>
        <taxon>Comamonadaceae</taxon>
        <taxon>Ramlibacter</taxon>
    </lineage>
</organism>
<gene>
    <name evidence="4" type="ORF">RAMLITH_09400</name>
</gene>